<reference evidence="16 17" key="1">
    <citation type="submission" date="2020-02" db="EMBL/GenBank/DDBJ databases">
        <authorList>
            <person name="Zhang X.-Y."/>
        </authorList>
    </citation>
    <scope>NUCLEOTIDE SEQUENCE [LARGE SCALE GENOMIC DNA]</scope>
    <source>
        <strain evidence="16 17">C33</strain>
    </source>
</reference>
<keyword evidence="9" id="KW-0249">Electron transport</keyword>
<feature type="transmembrane region" description="Helical" evidence="13">
    <location>
        <begin position="128"/>
        <end position="145"/>
    </location>
</feature>
<evidence type="ECO:0000256" key="5">
    <source>
        <dbReference type="ARBA" id="ARBA00022475"/>
    </source>
</evidence>
<dbReference type="AlphaFoldDB" id="A0A845V627"/>
<dbReference type="InterPro" id="IPR051817">
    <property type="entry name" value="FDH_cytochrome_b556_subunit"/>
</dbReference>
<evidence type="ECO:0000313" key="16">
    <source>
        <dbReference type="EMBL" id="NDY95651.1"/>
    </source>
</evidence>
<dbReference type="GO" id="GO:0046872">
    <property type="term" value="F:metal ion binding"/>
    <property type="evidence" value="ECO:0007669"/>
    <property type="project" value="UniProtKB-KW"/>
</dbReference>
<dbReference type="GO" id="GO:0015944">
    <property type="term" value="P:formate oxidation"/>
    <property type="evidence" value="ECO:0007669"/>
    <property type="project" value="TreeGrafter"/>
</dbReference>
<evidence type="ECO:0000256" key="13">
    <source>
        <dbReference type="SAM" id="Phobius"/>
    </source>
</evidence>
<evidence type="ECO:0000256" key="8">
    <source>
        <dbReference type="ARBA" id="ARBA00022723"/>
    </source>
</evidence>
<dbReference type="PANTHER" id="PTHR30074:SF6">
    <property type="entry name" value="FORMATE DEHYDROGENASE GAMMA SUBUNIT"/>
    <property type="match status" value="1"/>
</dbReference>
<dbReference type="Gene3D" id="1.20.950.20">
    <property type="entry name" value="Transmembrane di-heme cytochromes, Chain C"/>
    <property type="match status" value="1"/>
</dbReference>
<evidence type="ECO:0000256" key="7">
    <source>
        <dbReference type="ARBA" id="ARBA00022692"/>
    </source>
</evidence>
<keyword evidence="8" id="KW-0479">Metal-binding</keyword>
<evidence type="ECO:0000256" key="12">
    <source>
        <dbReference type="ARBA" id="ARBA00023136"/>
    </source>
</evidence>
<evidence type="ECO:0000256" key="1">
    <source>
        <dbReference type="ARBA" id="ARBA00001971"/>
    </source>
</evidence>
<dbReference type="GO" id="GO:0009055">
    <property type="term" value="F:electron transfer activity"/>
    <property type="evidence" value="ECO:0007669"/>
    <property type="project" value="InterPro"/>
</dbReference>
<dbReference type="GO" id="GO:0008863">
    <property type="term" value="F:formate dehydrogenase (NAD+) activity"/>
    <property type="evidence" value="ECO:0007669"/>
    <property type="project" value="InterPro"/>
</dbReference>
<comment type="similarity">
    <text evidence="3">Belongs to the formate dehydrogenase gamma subunit family.</text>
</comment>
<dbReference type="Proteomes" id="UP000484885">
    <property type="component" value="Unassembled WGS sequence"/>
</dbReference>
<evidence type="ECO:0000256" key="9">
    <source>
        <dbReference type="ARBA" id="ARBA00022982"/>
    </source>
</evidence>
<dbReference type="NCBIfam" id="TIGR01583">
    <property type="entry name" value="formate-DH-gamm"/>
    <property type="match status" value="1"/>
</dbReference>
<keyword evidence="7 13" id="KW-0812">Transmembrane</keyword>
<dbReference type="PANTHER" id="PTHR30074">
    <property type="entry name" value="FORMATE DEHYDROGENASE, NITRATE-INDUCIBLE, CYTOCHROME B556 FDN SUBUNIT"/>
    <property type="match status" value="1"/>
</dbReference>
<keyword evidence="6" id="KW-0349">Heme</keyword>
<keyword evidence="14" id="KW-0732">Signal</keyword>
<accession>A0A845V627</accession>
<feature type="transmembrane region" description="Helical" evidence="13">
    <location>
        <begin position="230"/>
        <end position="251"/>
    </location>
</feature>
<keyword evidence="12 13" id="KW-0472">Membrane</keyword>
<feature type="chain" id="PRO_5032478016" evidence="14">
    <location>
        <begin position="24"/>
        <end position="342"/>
    </location>
</feature>
<keyword evidence="5" id="KW-1003">Cell membrane</keyword>
<evidence type="ECO:0000313" key="17">
    <source>
        <dbReference type="Proteomes" id="UP000484885"/>
    </source>
</evidence>
<dbReference type="GO" id="GO:0022904">
    <property type="term" value="P:respiratory electron transport chain"/>
    <property type="evidence" value="ECO:0007669"/>
    <property type="project" value="InterPro"/>
</dbReference>
<dbReference type="InterPro" id="IPR011577">
    <property type="entry name" value="Cyt_b561_bac/Ni-Hgenase"/>
</dbReference>
<comment type="caution">
    <text evidence="16">The sequence shown here is derived from an EMBL/GenBank/DDBJ whole genome shotgun (WGS) entry which is preliminary data.</text>
</comment>
<dbReference type="InterPro" id="IPR016174">
    <property type="entry name" value="Di-haem_cyt_TM"/>
</dbReference>
<dbReference type="GO" id="GO:0005886">
    <property type="term" value="C:plasma membrane"/>
    <property type="evidence" value="ECO:0007669"/>
    <property type="project" value="UniProtKB-SubCell"/>
</dbReference>
<comment type="subcellular location">
    <subcellularLocation>
        <location evidence="2">Cell membrane</location>
        <topology evidence="2">Multi-pass membrane protein</topology>
    </subcellularLocation>
</comment>
<gene>
    <name evidence="16" type="ORF">G3I74_07925</name>
</gene>
<proteinExistence type="inferred from homology"/>
<keyword evidence="11" id="KW-0408">Iron</keyword>
<feature type="signal peptide" evidence="14">
    <location>
        <begin position="1"/>
        <end position="23"/>
    </location>
</feature>
<evidence type="ECO:0000256" key="11">
    <source>
        <dbReference type="ARBA" id="ARBA00023004"/>
    </source>
</evidence>
<feature type="transmembrane region" description="Helical" evidence="13">
    <location>
        <begin position="89"/>
        <end position="107"/>
    </location>
</feature>
<keyword evidence="17" id="KW-1185">Reference proteome</keyword>
<evidence type="ECO:0000256" key="3">
    <source>
        <dbReference type="ARBA" id="ARBA00010747"/>
    </source>
</evidence>
<sequence length="342" mass="36926">MTALILVAAMVVPLSGYVYVAFAQDSAVAQTAPPSDPWAEEVNPRSEVWREGRQATEGTSVIKGTGANVLMQSGGENFRQIRMGPVATYLPWYLAVMIGAVALFYIISGGGEKLESTSGKRVPRWSGFDIALHWFVAILFLVLAITGLSLLFGRAVLIPLLGPEGFAAWALASKNIHNYGGAFFTVGIVVMIVAWMRYNIPDGTDVKWLLKGGAFGKHLPAGRMNGGEKAWFWVNVGAGIIVCATGIMMINPQIFETRELFQWNLIIHAVVAILWLGASFGHMYMATLGAPGSMDAMTKGHVSSEWAKVHHDLWYDEVKDQEFDAEEGRGTSPGAGASTSSA</sequence>
<dbReference type="GO" id="GO:0009061">
    <property type="term" value="P:anaerobic respiration"/>
    <property type="evidence" value="ECO:0007669"/>
    <property type="project" value="TreeGrafter"/>
</dbReference>
<feature type="transmembrane region" description="Helical" evidence="13">
    <location>
        <begin position="179"/>
        <end position="198"/>
    </location>
</feature>
<evidence type="ECO:0000256" key="14">
    <source>
        <dbReference type="SAM" id="SignalP"/>
    </source>
</evidence>
<dbReference type="EMBL" id="JAAGSC010000040">
    <property type="protein sequence ID" value="NDY95651.1"/>
    <property type="molecule type" value="Genomic_DNA"/>
</dbReference>
<feature type="transmembrane region" description="Helical" evidence="13">
    <location>
        <begin position="263"/>
        <end position="285"/>
    </location>
</feature>
<feature type="domain" description="Cytochrome b561 bacterial/Ni-hydrogenase" evidence="15">
    <location>
        <begin position="124"/>
        <end position="300"/>
    </location>
</feature>
<dbReference type="GO" id="GO:0036397">
    <property type="term" value="F:formate dehydrogenase (quinone) activity"/>
    <property type="evidence" value="ECO:0007669"/>
    <property type="project" value="TreeGrafter"/>
</dbReference>
<dbReference type="RefSeq" id="WP_164211046.1">
    <property type="nucleotide sequence ID" value="NZ_JAAGSC010000040.1"/>
</dbReference>
<protein>
    <submittedName>
        <fullName evidence="16">Formate dehydrogenase subunit gamma</fullName>
    </submittedName>
</protein>
<keyword evidence="10 13" id="KW-1133">Transmembrane helix</keyword>
<evidence type="ECO:0000256" key="2">
    <source>
        <dbReference type="ARBA" id="ARBA00004651"/>
    </source>
</evidence>
<dbReference type="SUPFAM" id="SSF81342">
    <property type="entry name" value="Transmembrane di-heme cytochromes"/>
    <property type="match status" value="1"/>
</dbReference>
<organism evidence="16 17">
    <name type="scientific">Wenzhouxiangella limi</name>
    <dbReference type="NCBI Taxonomy" id="2707351"/>
    <lineage>
        <taxon>Bacteria</taxon>
        <taxon>Pseudomonadati</taxon>
        <taxon>Pseudomonadota</taxon>
        <taxon>Gammaproteobacteria</taxon>
        <taxon>Chromatiales</taxon>
        <taxon>Wenzhouxiangellaceae</taxon>
        <taxon>Wenzhouxiangella</taxon>
    </lineage>
</organism>
<dbReference type="InterPro" id="IPR006471">
    <property type="entry name" value="Formate_DH_gsu"/>
</dbReference>
<dbReference type="Pfam" id="PF01292">
    <property type="entry name" value="Ni_hydr_CYTB"/>
    <property type="match status" value="1"/>
</dbReference>
<evidence type="ECO:0000256" key="4">
    <source>
        <dbReference type="ARBA" id="ARBA00022448"/>
    </source>
</evidence>
<evidence type="ECO:0000259" key="15">
    <source>
        <dbReference type="Pfam" id="PF01292"/>
    </source>
</evidence>
<comment type="cofactor">
    <cofactor evidence="1">
        <name>heme</name>
        <dbReference type="ChEBI" id="CHEBI:30413"/>
    </cofactor>
</comment>
<name>A0A845V627_9GAMM</name>
<keyword evidence="4" id="KW-0813">Transport</keyword>
<evidence type="ECO:0000256" key="6">
    <source>
        <dbReference type="ARBA" id="ARBA00022617"/>
    </source>
</evidence>
<dbReference type="GO" id="GO:0009326">
    <property type="term" value="C:formate dehydrogenase complex"/>
    <property type="evidence" value="ECO:0007669"/>
    <property type="project" value="InterPro"/>
</dbReference>
<evidence type="ECO:0000256" key="10">
    <source>
        <dbReference type="ARBA" id="ARBA00022989"/>
    </source>
</evidence>